<proteinExistence type="predicted"/>
<accession>A0AC34FGL6</accession>
<evidence type="ECO:0000313" key="2">
    <source>
        <dbReference type="WBParaSite" id="ES5_v2.g16325.t1"/>
    </source>
</evidence>
<name>A0AC34FGL6_9BILA</name>
<organism evidence="1 2">
    <name type="scientific">Panagrolaimus sp. ES5</name>
    <dbReference type="NCBI Taxonomy" id="591445"/>
    <lineage>
        <taxon>Eukaryota</taxon>
        <taxon>Metazoa</taxon>
        <taxon>Ecdysozoa</taxon>
        <taxon>Nematoda</taxon>
        <taxon>Chromadorea</taxon>
        <taxon>Rhabditida</taxon>
        <taxon>Tylenchina</taxon>
        <taxon>Panagrolaimomorpha</taxon>
        <taxon>Panagrolaimoidea</taxon>
        <taxon>Panagrolaimidae</taxon>
        <taxon>Panagrolaimus</taxon>
    </lineage>
</organism>
<reference evidence="2" key="1">
    <citation type="submission" date="2022-11" db="UniProtKB">
        <authorList>
            <consortium name="WormBaseParasite"/>
        </authorList>
    </citation>
    <scope>IDENTIFICATION</scope>
</reference>
<dbReference type="Proteomes" id="UP000887579">
    <property type="component" value="Unplaced"/>
</dbReference>
<evidence type="ECO:0000313" key="1">
    <source>
        <dbReference type="Proteomes" id="UP000887579"/>
    </source>
</evidence>
<sequence length="301" mass="34177">MSDDFIMLSFENGCTSLNNNDYNLKHKKYSFTPAVIFGALHIPSEDSPETDFVILPSEEIPSTIRLSENLHNVINSVSKFIKTDPLPYSWPLEEIPFAKQANHWCNITFFEYSHQVGNVFRGITPSVLIDGSYSKSDPKHMSLGQMLNVERLIVSREIVSQIGNGLELRLSSTTIELISNCPMPVFLQAPIFSLMFDQSVHVSTVYRLPPSTRIILFDFETFNSVMSKSCETLSWNDSNILQKLASVKISFGKGFGKEYRRTTVEQTPCWLHIVLIDPIRIIDQFLMQSPMDDLTIVHSNS</sequence>
<protein>
    <submittedName>
        <fullName evidence="2">MH2 domain-containing protein</fullName>
    </submittedName>
</protein>
<dbReference type="WBParaSite" id="ES5_v2.g16325.t1">
    <property type="protein sequence ID" value="ES5_v2.g16325.t1"/>
    <property type="gene ID" value="ES5_v2.g16325"/>
</dbReference>